<accession>A0A1V4EWT4</accession>
<dbReference type="Proteomes" id="UP000190229">
    <property type="component" value="Unassembled WGS sequence"/>
</dbReference>
<proteinExistence type="predicted"/>
<dbReference type="EMBL" id="MWPS01000006">
    <property type="protein sequence ID" value="OPG17118.1"/>
    <property type="molecule type" value="Genomic_DNA"/>
</dbReference>
<feature type="chain" id="PRO_5012098678" description="Copper amine oxidase-like N-terminal domain-containing protein" evidence="1">
    <location>
        <begin position="29"/>
        <end position="474"/>
    </location>
</feature>
<evidence type="ECO:0000256" key="1">
    <source>
        <dbReference type="SAM" id="SignalP"/>
    </source>
</evidence>
<evidence type="ECO:0008006" key="4">
    <source>
        <dbReference type="Google" id="ProtNLM"/>
    </source>
</evidence>
<protein>
    <recommendedName>
        <fullName evidence="4">Copper amine oxidase-like N-terminal domain-containing protein</fullName>
    </recommendedName>
</protein>
<comment type="caution">
    <text evidence="2">The sequence shown here is derived from an EMBL/GenBank/DDBJ whole genome shotgun (WGS) entry which is preliminary data.</text>
</comment>
<keyword evidence="1" id="KW-0732">Signal</keyword>
<evidence type="ECO:0000313" key="3">
    <source>
        <dbReference type="Proteomes" id="UP000190229"/>
    </source>
</evidence>
<gene>
    <name evidence="2" type="ORF">B2M26_03150</name>
</gene>
<reference evidence="2 3" key="1">
    <citation type="submission" date="2017-02" db="EMBL/GenBank/DDBJ databases">
        <title>Draft genome of Acidibacillus ferrooxidans Huett2.</title>
        <authorList>
            <person name="Schopf S."/>
        </authorList>
    </citation>
    <scope>NUCLEOTIDE SEQUENCE [LARGE SCALE GENOMIC DNA]</scope>
    <source>
        <strain evidence="2 3">Huett2</strain>
    </source>
</reference>
<name>A0A1V4EWT4_9BACL</name>
<sequence length="474" mass="51472">MERMRKNAIPFFVAATLLGSLSANPVLAATVSSASKGYPTHIERNGKVLMSPQHMVRRESGATKPTSWLPIWYLFQVLKPLGIESSWNGKDWNLTVPSGEVQDGTSLKNSSPPSGDIRIERNGRPVEFAPCIAHRDFSGQVLTSYVPIWYLMQVLDRIGITSTWDGSTWSLTISKTIPVTKMQVVKDFAQTLHMAPDSSGVNPFDDVPSADWPYVHAALIKGYFMPDSPTHFGASDNISLETVDRAYQAYVGIPDGDLSWNAGGNTVAWANAVQLNLGVTQGMMTSTEETQVMSNLADLYQGYSKTSDGSYRVWFQPYDAKVAFAHNPNVTAGVASAGQENSIRLADQITFSVQSRERLTFVVPGLSDTDAMEITAGSLFNRSGNHTEFSVNGGATWTSANGFYGYDSRDPENGGIKTPRGSVLVKTQGHAQVAVSDIFATHDTTFVEVGFAPSVNGGTFELTDRSGQPIWTGQ</sequence>
<evidence type="ECO:0000313" key="2">
    <source>
        <dbReference type="EMBL" id="OPG17118.1"/>
    </source>
</evidence>
<keyword evidence="3" id="KW-1185">Reference proteome</keyword>
<organism evidence="2 3">
    <name type="scientific">Ferroacidibacillus organovorans</name>
    <dbReference type="NCBI Taxonomy" id="1765683"/>
    <lineage>
        <taxon>Bacteria</taxon>
        <taxon>Bacillati</taxon>
        <taxon>Bacillota</taxon>
        <taxon>Bacilli</taxon>
        <taxon>Bacillales</taxon>
        <taxon>Alicyclobacillaceae</taxon>
        <taxon>Ferroacidibacillus</taxon>
    </lineage>
</organism>
<dbReference type="AlphaFoldDB" id="A0A1V4EWT4"/>
<feature type="signal peptide" evidence="1">
    <location>
        <begin position="1"/>
        <end position="28"/>
    </location>
</feature>